<keyword evidence="2" id="KW-1185">Reference proteome</keyword>
<sequence length="40" mass="4153">MSPTAVAVAAARRARIRSAQDGVGRTWVRTAGDDAAGRAR</sequence>
<protein>
    <submittedName>
        <fullName evidence="1">Uncharacterized protein</fullName>
    </submittedName>
</protein>
<dbReference type="EMBL" id="CP108085">
    <property type="protein sequence ID" value="WUP77758.1"/>
    <property type="molecule type" value="Genomic_DNA"/>
</dbReference>
<accession>A0ABZ1SXL7</accession>
<organism evidence="1 2">
    <name type="scientific">Microbispora hainanensis</name>
    <dbReference type="NCBI Taxonomy" id="568844"/>
    <lineage>
        <taxon>Bacteria</taxon>
        <taxon>Bacillati</taxon>
        <taxon>Actinomycetota</taxon>
        <taxon>Actinomycetes</taxon>
        <taxon>Streptosporangiales</taxon>
        <taxon>Streptosporangiaceae</taxon>
        <taxon>Microbispora</taxon>
    </lineage>
</organism>
<name>A0ABZ1SXL7_9ACTN</name>
<evidence type="ECO:0000313" key="2">
    <source>
        <dbReference type="Proteomes" id="UP001432011"/>
    </source>
</evidence>
<evidence type="ECO:0000313" key="1">
    <source>
        <dbReference type="EMBL" id="WUP77758.1"/>
    </source>
</evidence>
<dbReference type="RefSeq" id="WP_328710379.1">
    <property type="nucleotide sequence ID" value="NZ_CP108085.1"/>
</dbReference>
<reference evidence="1" key="1">
    <citation type="submission" date="2022-10" db="EMBL/GenBank/DDBJ databases">
        <title>The complete genomes of actinobacterial strains from the NBC collection.</title>
        <authorList>
            <person name="Joergensen T.S."/>
            <person name="Alvarez Arevalo M."/>
            <person name="Sterndorff E.B."/>
            <person name="Faurdal D."/>
            <person name="Vuksanovic O."/>
            <person name="Mourched A.-S."/>
            <person name="Charusanti P."/>
            <person name="Shaw S."/>
            <person name="Blin K."/>
            <person name="Weber T."/>
        </authorList>
    </citation>
    <scope>NUCLEOTIDE SEQUENCE</scope>
    <source>
        <strain evidence="1">NBC_00254</strain>
    </source>
</reference>
<gene>
    <name evidence="1" type="ORF">OG913_12325</name>
</gene>
<dbReference type="Proteomes" id="UP001432011">
    <property type="component" value="Chromosome"/>
</dbReference>
<proteinExistence type="predicted"/>